<comment type="catalytic activity">
    <reaction evidence="9 10">
        <text>Release of signal peptides from bacterial membrane prolipoproteins. Hydrolyzes -Xaa-Yaa-Zaa-|-(S,diacylglyceryl)Cys-, in which Xaa is hydrophobic (preferably Leu), and Yaa (Ala or Ser) and Zaa (Gly or Ala) have small, neutral side chains.</text>
        <dbReference type="EC" id="3.4.23.36"/>
    </reaction>
</comment>
<feature type="transmembrane region" description="Helical" evidence="9">
    <location>
        <begin position="144"/>
        <end position="168"/>
    </location>
</feature>
<feature type="transmembrane region" description="Helical" evidence="9">
    <location>
        <begin position="108"/>
        <end position="124"/>
    </location>
</feature>
<sequence length="181" mass="20277">MSTEKGMEAKEKRNSGKLRHFSVFIGIIIFAVWADQFTKRLALIYLALHEPHPLIPGVLELLRIENTGAAFGILEGHMGFFYVITAVVGALILYVVCRLPAEKKYGPLLLVASFIAAGAIGNLIDRVMRKSVVDFIYFVPIDFPVFNVADIFVSCATAALMLLILFYYKDEDLDFLKNKRS</sequence>
<protein>
    <recommendedName>
        <fullName evidence="9">Lipoprotein signal peptidase</fullName>
        <ecNumber evidence="9">3.4.23.36</ecNumber>
    </recommendedName>
    <alternativeName>
        <fullName evidence="9">Prolipoprotein signal peptidase</fullName>
    </alternativeName>
    <alternativeName>
        <fullName evidence="9">Signal peptidase II</fullName>
        <shortName evidence="9">SPase II</shortName>
    </alternativeName>
</protein>
<dbReference type="HAMAP" id="MF_00161">
    <property type="entry name" value="LspA"/>
    <property type="match status" value="1"/>
</dbReference>
<reference evidence="12" key="1">
    <citation type="submission" date="2023-07" db="EMBL/GenBank/DDBJ databases">
        <title>Genomic Encyclopedia of Type Strains, Phase IV (KMG-IV): sequencing the most valuable type-strain genomes for metagenomic binning, comparative biology and taxonomic classification.</title>
        <authorList>
            <person name="Goeker M."/>
        </authorList>
    </citation>
    <scope>NUCLEOTIDE SEQUENCE</scope>
    <source>
        <strain evidence="12">DSM 19659</strain>
    </source>
</reference>
<evidence type="ECO:0000256" key="6">
    <source>
        <dbReference type="ARBA" id="ARBA00022801"/>
    </source>
</evidence>
<comment type="pathway">
    <text evidence="9">Protein modification; lipoprotein biosynthesis (signal peptide cleavage).</text>
</comment>
<dbReference type="GO" id="GO:0005886">
    <property type="term" value="C:plasma membrane"/>
    <property type="evidence" value="ECO:0007669"/>
    <property type="project" value="UniProtKB-SubCell"/>
</dbReference>
<evidence type="ECO:0000256" key="10">
    <source>
        <dbReference type="RuleBase" id="RU000594"/>
    </source>
</evidence>
<keyword evidence="6 9" id="KW-0378">Hydrolase</keyword>
<evidence type="ECO:0000256" key="7">
    <source>
        <dbReference type="ARBA" id="ARBA00022989"/>
    </source>
</evidence>
<name>A0AAE3V9K2_9FIRM</name>
<keyword evidence="7 9" id="KW-1133">Transmembrane helix</keyword>
<dbReference type="EMBL" id="JAUSTO010000005">
    <property type="protein sequence ID" value="MDQ0152294.1"/>
    <property type="molecule type" value="Genomic_DNA"/>
</dbReference>
<keyword evidence="8 9" id="KW-0472">Membrane</keyword>
<evidence type="ECO:0000256" key="9">
    <source>
        <dbReference type="HAMAP-Rule" id="MF_00161"/>
    </source>
</evidence>
<dbReference type="PANTHER" id="PTHR33695">
    <property type="entry name" value="LIPOPROTEIN SIGNAL PEPTIDASE"/>
    <property type="match status" value="1"/>
</dbReference>
<keyword evidence="13" id="KW-1185">Reference proteome</keyword>
<feature type="active site" evidence="9">
    <location>
        <position position="134"/>
    </location>
</feature>
<comment type="caution">
    <text evidence="12">The sequence shown here is derived from an EMBL/GenBank/DDBJ whole genome shotgun (WGS) entry which is preliminary data.</text>
</comment>
<feature type="active site" evidence="9">
    <location>
        <position position="150"/>
    </location>
</feature>
<evidence type="ECO:0000256" key="4">
    <source>
        <dbReference type="ARBA" id="ARBA00022692"/>
    </source>
</evidence>
<keyword evidence="5 9" id="KW-0064">Aspartyl protease</keyword>
<keyword evidence="2 9" id="KW-1003">Cell membrane</keyword>
<dbReference type="InterPro" id="IPR001872">
    <property type="entry name" value="Peptidase_A8"/>
</dbReference>
<comment type="function">
    <text evidence="9 10">This protein specifically catalyzes the removal of signal peptides from prolipoproteins.</text>
</comment>
<evidence type="ECO:0000256" key="3">
    <source>
        <dbReference type="ARBA" id="ARBA00022670"/>
    </source>
</evidence>
<feature type="transmembrane region" description="Helical" evidence="9">
    <location>
        <begin position="68"/>
        <end position="96"/>
    </location>
</feature>
<evidence type="ECO:0000256" key="1">
    <source>
        <dbReference type="ARBA" id="ARBA00006139"/>
    </source>
</evidence>
<dbReference type="NCBIfam" id="TIGR00077">
    <property type="entry name" value="lspA"/>
    <property type="match status" value="1"/>
</dbReference>
<dbReference type="Proteomes" id="UP001241537">
    <property type="component" value="Unassembled WGS sequence"/>
</dbReference>
<dbReference type="PANTHER" id="PTHR33695:SF1">
    <property type="entry name" value="LIPOPROTEIN SIGNAL PEPTIDASE"/>
    <property type="match status" value="1"/>
</dbReference>
<dbReference type="GO" id="GO:0004190">
    <property type="term" value="F:aspartic-type endopeptidase activity"/>
    <property type="evidence" value="ECO:0007669"/>
    <property type="project" value="UniProtKB-UniRule"/>
</dbReference>
<dbReference type="PROSITE" id="PS00855">
    <property type="entry name" value="SPASE_II"/>
    <property type="match status" value="1"/>
</dbReference>
<accession>A0AAE3V9K2</accession>
<feature type="transmembrane region" description="Helical" evidence="9">
    <location>
        <begin position="21"/>
        <end position="48"/>
    </location>
</feature>
<evidence type="ECO:0000256" key="8">
    <source>
        <dbReference type="ARBA" id="ARBA00023136"/>
    </source>
</evidence>
<proteinExistence type="inferred from homology"/>
<keyword evidence="3 9" id="KW-0645">Protease</keyword>
<evidence type="ECO:0000256" key="5">
    <source>
        <dbReference type="ARBA" id="ARBA00022750"/>
    </source>
</evidence>
<evidence type="ECO:0000256" key="11">
    <source>
        <dbReference type="RuleBase" id="RU004181"/>
    </source>
</evidence>
<dbReference type="GO" id="GO:0006508">
    <property type="term" value="P:proteolysis"/>
    <property type="evidence" value="ECO:0007669"/>
    <property type="project" value="UniProtKB-KW"/>
</dbReference>
<dbReference type="AlphaFoldDB" id="A0AAE3V9K2"/>
<evidence type="ECO:0000256" key="2">
    <source>
        <dbReference type="ARBA" id="ARBA00022475"/>
    </source>
</evidence>
<dbReference type="PRINTS" id="PR00781">
    <property type="entry name" value="LIPOSIGPTASE"/>
</dbReference>
<comment type="similarity">
    <text evidence="1 9 11">Belongs to the peptidase A8 family.</text>
</comment>
<evidence type="ECO:0000313" key="12">
    <source>
        <dbReference type="EMBL" id="MDQ0152294.1"/>
    </source>
</evidence>
<dbReference type="Pfam" id="PF01252">
    <property type="entry name" value="Peptidase_A8"/>
    <property type="match status" value="1"/>
</dbReference>
<dbReference type="RefSeq" id="WP_307253821.1">
    <property type="nucleotide sequence ID" value="NZ_JAUSTO010000005.1"/>
</dbReference>
<gene>
    <name evidence="9" type="primary">lspA</name>
    <name evidence="12" type="ORF">J2S20_000983</name>
</gene>
<comment type="subcellular location">
    <subcellularLocation>
        <location evidence="9">Cell membrane</location>
        <topology evidence="9">Multi-pass membrane protein</topology>
    </subcellularLocation>
</comment>
<dbReference type="EC" id="3.4.23.36" evidence="9"/>
<evidence type="ECO:0000313" key="13">
    <source>
        <dbReference type="Proteomes" id="UP001241537"/>
    </source>
</evidence>
<organism evidence="12 13">
    <name type="scientific">Moryella indoligenes</name>
    <dbReference type="NCBI Taxonomy" id="371674"/>
    <lineage>
        <taxon>Bacteria</taxon>
        <taxon>Bacillati</taxon>
        <taxon>Bacillota</taxon>
        <taxon>Clostridia</taxon>
        <taxon>Lachnospirales</taxon>
        <taxon>Lachnospiraceae</taxon>
        <taxon>Moryella</taxon>
    </lineage>
</organism>
<keyword evidence="4 9" id="KW-0812">Transmembrane</keyword>